<dbReference type="InterPro" id="IPR041916">
    <property type="entry name" value="Anti_sigma_zinc_sf"/>
</dbReference>
<dbReference type="CDD" id="cd20301">
    <property type="entry name" value="cupin_ChrR"/>
    <property type="match status" value="1"/>
</dbReference>
<organism evidence="2 3">
    <name type="scientific">Lacimonas salitolerans</name>
    <dbReference type="NCBI Taxonomy" id="1323750"/>
    <lineage>
        <taxon>Bacteria</taxon>
        <taxon>Pseudomonadati</taxon>
        <taxon>Pseudomonadota</taxon>
        <taxon>Alphaproteobacteria</taxon>
        <taxon>Rhodobacterales</taxon>
        <taxon>Paracoccaceae</taxon>
        <taxon>Lacimonas</taxon>
    </lineage>
</organism>
<dbReference type="InterPro" id="IPR012807">
    <property type="entry name" value="Anti-sigma_ChrR"/>
</dbReference>
<dbReference type="NCBIfam" id="TIGR02451">
    <property type="entry name" value="anti_sig_ChrR"/>
    <property type="match status" value="1"/>
</dbReference>
<dbReference type="SUPFAM" id="SSF51182">
    <property type="entry name" value="RmlC-like cupins"/>
    <property type="match status" value="1"/>
</dbReference>
<comment type="caution">
    <text evidence="2">The sequence shown here is derived from an EMBL/GenBank/DDBJ whole genome shotgun (WGS) entry which is preliminary data.</text>
</comment>
<dbReference type="EMBL" id="JBHUDD010000027">
    <property type="protein sequence ID" value="MFD1508507.1"/>
    <property type="molecule type" value="Genomic_DNA"/>
</dbReference>
<evidence type="ECO:0000313" key="2">
    <source>
        <dbReference type="EMBL" id="MFD1508507.1"/>
    </source>
</evidence>
<dbReference type="RefSeq" id="WP_379913180.1">
    <property type="nucleotide sequence ID" value="NZ_JBHUDD010000027.1"/>
</dbReference>
<evidence type="ECO:0000313" key="3">
    <source>
        <dbReference type="Proteomes" id="UP001597186"/>
    </source>
</evidence>
<evidence type="ECO:0000259" key="1">
    <source>
        <dbReference type="Pfam" id="PF12973"/>
    </source>
</evidence>
<proteinExistence type="predicted"/>
<dbReference type="InterPro" id="IPR014710">
    <property type="entry name" value="RmlC-like_jellyroll"/>
</dbReference>
<dbReference type="Gene3D" id="2.60.120.10">
    <property type="entry name" value="Jelly Rolls"/>
    <property type="match status" value="1"/>
</dbReference>
<name>A0ABW4EB00_9RHOB</name>
<protein>
    <submittedName>
        <fullName evidence="2">ChrR family anti-sigma-E factor</fullName>
    </submittedName>
</protein>
<dbReference type="InterPro" id="IPR025979">
    <property type="entry name" value="ChrR-like_cupin_dom"/>
</dbReference>
<dbReference type="Gene3D" id="1.10.10.1320">
    <property type="entry name" value="Anti-sigma factor, zinc-finger domain"/>
    <property type="match status" value="1"/>
</dbReference>
<keyword evidence="3" id="KW-1185">Reference proteome</keyword>
<dbReference type="Proteomes" id="UP001597186">
    <property type="component" value="Unassembled WGS sequence"/>
</dbReference>
<dbReference type="Pfam" id="PF12973">
    <property type="entry name" value="Cupin_7"/>
    <property type="match status" value="1"/>
</dbReference>
<reference evidence="3" key="1">
    <citation type="journal article" date="2019" name="Int. J. Syst. Evol. Microbiol.">
        <title>The Global Catalogue of Microorganisms (GCM) 10K type strain sequencing project: providing services to taxonomists for standard genome sequencing and annotation.</title>
        <authorList>
            <consortium name="The Broad Institute Genomics Platform"/>
            <consortium name="The Broad Institute Genome Sequencing Center for Infectious Disease"/>
            <person name="Wu L."/>
            <person name="Ma J."/>
        </authorList>
    </citation>
    <scope>NUCLEOTIDE SEQUENCE [LARGE SCALE GENOMIC DNA]</scope>
    <source>
        <strain evidence="3">CGMCC 1.12477</strain>
    </source>
</reference>
<dbReference type="InterPro" id="IPR011051">
    <property type="entry name" value="RmlC_Cupin_sf"/>
</dbReference>
<feature type="domain" description="ChrR-like cupin" evidence="1">
    <location>
        <begin position="103"/>
        <end position="193"/>
    </location>
</feature>
<accession>A0ABW4EB00</accession>
<sequence length="215" mass="22828">MTTEDIKHDLTDELLLAYSAGNLPEAFSLVVATHISLCDECRARLVSFDTVGGAMLESCESIEMSADALDATMSRIMSGAPQAAARKSGGLFPTPLQDYVGGDLDAVKWRPVGMGVKQAILPTSADASVRLLYIPAGCAVPDHGHRGMELTLVLQGAFVDETDRFGPGDIEIANEDMQHTPVADIGADCICLAATDAPLKFRGLVPRLAQPFLKI</sequence>
<gene>
    <name evidence="2" type="ORF">ACFTOW_03700</name>
</gene>